<feature type="compositionally biased region" description="Polar residues" evidence="6">
    <location>
        <begin position="149"/>
        <end position="170"/>
    </location>
</feature>
<feature type="domain" description="Protein kinase" evidence="7">
    <location>
        <begin position="221"/>
        <end position="504"/>
    </location>
</feature>
<reference evidence="8 9" key="1">
    <citation type="submission" date="2024-12" db="EMBL/GenBank/DDBJ databases">
        <title>The unique morphological basis and parallel evolutionary history of personate flowers in Penstemon.</title>
        <authorList>
            <person name="Depatie T.H."/>
            <person name="Wessinger C.A."/>
        </authorList>
    </citation>
    <scope>NUCLEOTIDE SEQUENCE [LARGE SCALE GENOMIC DNA]</scope>
    <source>
        <strain evidence="8">WTNN_2</strain>
        <tissue evidence="8">Leaf</tissue>
    </source>
</reference>
<keyword evidence="9" id="KW-1185">Reference proteome</keyword>
<dbReference type="Pfam" id="PF00069">
    <property type="entry name" value="Pkinase"/>
    <property type="match status" value="1"/>
</dbReference>
<proteinExistence type="predicted"/>
<dbReference type="PROSITE" id="PS50011">
    <property type="entry name" value="PROTEIN_KINASE_DOM"/>
    <property type="match status" value="1"/>
</dbReference>
<dbReference type="SUPFAM" id="SSF56112">
    <property type="entry name" value="Protein kinase-like (PK-like)"/>
    <property type="match status" value="1"/>
</dbReference>
<dbReference type="InterPro" id="IPR000719">
    <property type="entry name" value="Prot_kinase_dom"/>
</dbReference>
<dbReference type="PROSITE" id="PS00107">
    <property type="entry name" value="PROTEIN_KINASE_ATP"/>
    <property type="match status" value="1"/>
</dbReference>
<accession>A0ABD3U2W1</accession>
<evidence type="ECO:0000256" key="5">
    <source>
        <dbReference type="PROSITE-ProRule" id="PRU10141"/>
    </source>
</evidence>
<evidence type="ECO:0000256" key="4">
    <source>
        <dbReference type="ARBA" id="ARBA00022840"/>
    </source>
</evidence>
<dbReference type="InterPro" id="IPR011009">
    <property type="entry name" value="Kinase-like_dom_sf"/>
</dbReference>
<evidence type="ECO:0000256" key="1">
    <source>
        <dbReference type="ARBA" id="ARBA00022679"/>
    </source>
</evidence>
<gene>
    <name evidence="8" type="ORF">ACJIZ3_000733</name>
</gene>
<keyword evidence="1" id="KW-0808">Transferase</keyword>
<feature type="region of interest" description="Disordered" evidence="6">
    <location>
        <begin position="147"/>
        <end position="184"/>
    </location>
</feature>
<dbReference type="PANTHER" id="PTHR47987:SF11">
    <property type="entry name" value="RECEPTOR-LIKE CYTOSOLIC SERINE_THREONINE-PROTEIN KINASE RBK1 ISOFORM X1"/>
    <property type="match status" value="1"/>
</dbReference>
<evidence type="ECO:0000256" key="2">
    <source>
        <dbReference type="ARBA" id="ARBA00022741"/>
    </source>
</evidence>
<keyword evidence="3" id="KW-0418">Kinase</keyword>
<evidence type="ECO:0000256" key="3">
    <source>
        <dbReference type="ARBA" id="ARBA00022777"/>
    </source>
</evidence>
<dbReference type="Gene3D" id="1.10.510.10">
    <property type="entry name" value="Transferase(Phosphotransferase) domain 1"/>
    <property type="match status" value="1"/>
</dbReference>
<dbReference type="InterPro" id="IPR017441">
    <property type="entry name" value="Protein_kinase_ATP_BS"/>
</dbReference>
<dbReference type="InterPro" id="IPR008271">
    <property type="entry name" value="Ser/Thr_kinase_AS"/>
</dbReference>
<keyword evidence="4 5" id="KW-0067">ATP-binding</keyword>
<dbReference type="AlphaFoldDB" id="A0ABD3U2W1"/>
<dbReference type="PROSITE" id="PS00108">
    <property type="entry name" value="PROTEIN_KINASE_ST"/>
    <property type="match status" value="1"/>
</dbReference>
<evidence type="ECO:0000313" key="9">
    <source>
        <dbReference type="Proteomes" id="UP001634393"/>
    </source>
</evidence>
<keyword evidence="2 5" id="KW-0547">Nucleotide-binding</keyword>
<protein>
    <recommendedName>
        <fullName evidence="7">Protein kinase domain-containing protein</fullName>
    </recommendedName>
</protein>
<dbReference type="InterPro" id="IPR046958">
    <property type="entry name" value="RBK1/2/STUNTED"/>
</dbReference>
<dbReference type="SMART" id="SM00220">
    <property type="entry name" value="S_TKc"/>
    <property type="match status" value="1"/>
</dbReference>
<evidence type="ECO:0000313" key="8">
    <source>
        <dbReference type="EMBL" id="KAL3843330.1"/>
    </source>
</evidence>
<evidence type="ECO:0000256" key="6">
    <source>
        <dbReference type="SAM" id="MobiDB-lite"/>
    </source>
</evidence>
<feature type="binding site" evidence="5">
    <location>
        <position position="249"/>
    </location>
    <ligand>
        <name>ATP</name>
        <dbReference type="ChEBI" id="CHEBI:30616"/>
    </ligand>
</feature>
<evidence type="ECO:0000259" key="7">
    <source>
        <dbReference type="PROSITE" id="PS50011"/>
    </source>
</evidence>
<comment type="caution">
    <text evidence="8">The sequence shown here is derived from an EMBL/GenBank/DDBJ whole genome shotgun (WGS) entry which is preliminary data.</text>
</comment>
<organism evidence="8 9">
    <name type="scientific">Penstemon smallii</name>
    <dbReference type="NCBI Taxonomy" id="265156"/>
    <lineage>
        <taxon>Eukaryota</taxon>
        <taxon>Viridiplantae</taxon>
        <taxon>Streptophyta</taxon>
        <taxon>Embryophyta</taxon>
        <taxon>Tracheophyta</taxon>
        <taxon>Spermatophyta</taxon>
        <taxon>Magnoliopsida</taxon>
        <taxon>eudicotyledons</taxon>
        <taxon>Gunneridae</taxon>
        <taxon>Pentapetalae</taxon>
        <taxon>asterids</taxon>
        <taxon>lamiids</taxon>
        <taxon>Lamiales</taxon>
        <taxon>Plantaginaceae</taxon>
        <taxon>Cheloneae</taxon>
        <taxon>Penstemon</taxon>
    </lineage>
</organism>
<dbReference type="Proteomes" id="UP001634393">
    <property type="component" value="Unassembled WGS sequence"/>
</dbReference>
<dbReference type="Gene3D" id="3.30.200.20">
    <property type="entry name" value="Phosphorylase Kinase, domain 1"/>
    <property type="match status" value="1"/>
</dbReference>
<dbReference type="GO" id="GO:0016301">
    <property type="term" value="F:kinase activity"/>
    <property type="evidence" value="ECO:0007669"/>
    <property type="project" value="UniProtKB-KW"/>
</dbReference>
<dbReference type="FunFam" id="3.30.200.20:FF:000268">
    <property type="entry name" value="probable receptor-like serine/threonine-protein kinase At5g57670"/>
    <property type="match status" value="1"/>
</dbReference>
<dbReference type="GO" id="GO:0005524">
    <property type="term" value="F:ATP binding"/>
    <property type="evidence" value="ECO:0007669"/>
    <property type="project" value="UniProtKB-UniRule"/>
</dbReference>
<dbReference type="PANTHER" id="PTHR47987">
    <property type="entry name" value="OS08G0249100 PROTEIN"/>
    <property type="match status" value="1"/>
</dbReference>
<name>A0ABD3U2W1_9LAMI</name>
<sequence length="508" mass="57051">MSRRAIMSWLRAKTAKRNIIVVGLKSDNHSREMLLRFLMNSIVEPGDSVFAIHVPEFDNTFDPNTFHIHEDLCKSKQVDFQVKICAGNSYITELTHQVRITSATILAVGCNSQWPKDSTIAKFLKALPPTCNLLIMDNGGRILFRKEGTSQQGTDTRVIRSSSLSISGQPKTRPPARKSSSISKQTQSSLFVSFQRLAMLETKGQYREFAFEELHHGTKGFSPNVLIGEGGHSRVYRAILENGKGVAVKVLNDSQYSKELFFQEVEILSGLRHENIVEFLGYCCCDEMCAIVYNLLNSNLKQRLKQLNWNERMQIAVDVAKALEYLHSCNPPIIHRDVKSSNILLSVDCKPQLSDFGAAIVHSNFQNNEPSQQKKPIHVTGTLGYLAPEYMMYGKVDEKIDVYSYGVVLLELITGKEAIQKTSSISTQESLVLQARSLLSRGLFNRLIDPNLIQDYNKDEMKRMTMAARLCLLHSSSRRPSMKTIVQLLGDSNAGSDPSGILFLHDDD</sequence>
<dbReference type="EMBL" id="JBJXBP010000002">
    <property type="protein sequence ID" value="KAL3843330.1"/>
    <property type="molecule type" value="Genomic_DNA"/>
</dbReference>
<dbReference type="FunFam" id="1.10.510.10:FF:000095">
    <property type="entry name" value="protein STRUBBELIG-RECEPTOR FAMILY 8"/>
    <property type="match status" value="1"/>
</dbReference>